<dbReference type="AlphaFoldDB" id="A0A9W4X0R2"/>
<feature type="non-terminal residue" evidence="3">
    <location>
        <position position="158"/>
    </location>
</feature>
<proteinExistence type="predicted"/>
<organism evidence="3 4">
    <name type="scientific">Funneliformis geosporum</name>
    <dbReference type="NCBI Taxonomy" id="1117311"/>
    <lineage>
        <taxon>Eukaryota</taxon>
        <taxon>Fungi</taxon>
        <taxon>Fungi incertae sedis</taxon>
        <taxon>Mucoromycota</taxon>
        <taxon>Glomeromycotina</taxon>
        <taxon>Glomeromycetes</taxon>
        <taxon>Glomerales</taxon>
        <taxon>Glomeraceae</taxon>
        <taxon>Funneliformis</taxon>
    </lineage>
</organism>
<evidence type="ECO:0000313" key="3">
    <source>
        <dbReference type="EMBL" id="CAI2193547.1"/>
    </source>
</evidence>
<gene>
    <name evidence="3" type="ORF">FWILDA_LOCUS16130</name>
</gene>
<keyword evidence="4" id="KW-1185">Reference proteome</keyword>
<dbReference type="Gene3D" id="3.40.50.300">
    <property type="entry name" value="P-loop containing nucleotide triphosphate hydrolases"/>
    <property type="match status" value="1"/>
</dbReference>
<dbReference type="SUPFAM" id="SSF52540">
    <property type="entry name" value="P-loop containing nucleoside triphosphate hydrolases"/>
    <property type="match status" value="1"/>
</dbReference>
<comment type="caution">
    <text evidence="3">The sequence shown here is derived from an EMBL/GenBank/DDBJ whole genome shotgun (WGS) entry which is preliminary data.</text>
</comment>
<sequence>MSNMSEQHSILLFGLTGHGKSSIANMLIQGDIHHDVNKFVINNAAVGESFQIECSINDEFIVYDTVGIGEPETGKVPHKKAVKMIRDYFTTCQLPLNYIAFVKKKGRCTEEECKMFKLFKEIFEGSENNFIIIITHSVTKVGNEVVKEIVTKVGLACA</sequence>
<evidence type="ECO:0000313" key="4">
    <source>
        <dbReference type="Proteomes" id="UP001153678"/>
    </source>
</evidence>
<dbReference type="OrthoDB" id="8954335at2759"/>
<evidence type="ECO:0000259" key="2">
    <source>
        <dbReference type="Pfam" id="PF04548"/>
    </source>
</evidence>
<dbReference type="InterPro" id="IPR006703">
    <property type="entry name" value="G_AIG1"/>
</dbReference>
<dbReference type="InterPro" id="IPR027417">
    <property type="entry name" value="P-loop_NTPase"/>
</dbReference>
<name>A0A9W4X0R2_9GLOM</name>
<evidence type="ECO:0000256" key="1">
    <source>
        <dbReference type="ARBA" id="ARBA00022741"/>
    </source>
</evidence>
<reference evidence="3" key="1">
    <citation type="submission" date="2022-08" db="EMBL/GenBank/DDBJ databases">
        <authorList>
            <person name="Kallberg Y."/>
            <person name="Tangrot J."/>
            <person name="Rosling A."/>
        </authorList>
    </citation>
    <scope>NUCLEOTIDE SEQUENCE</scope>
    <source>
        <strain evidence="3">Wild A</strain>
    </source>
</reference>
<feature type="domain" description="AIG1-type G" evidence="2">
    <location>
        <begin position="9"/>
        <end position="137"/>
    </location>
</feature>
<dbReference type="Proteomes" id="UP001153678">
    <property type="component" value="Unassembled WGS sequence"/>
</dbReference>
<dbReference type="Pfam" id="PF04548">
    <property type="entry name" value="AIG1"/>
    <property type="match status" value="1"/>
</dbReference>
<protein>
    <submittedName>
        <fullName evidence="3">6914_t:CDS:1</fullName>
    </submittedName>
</protein>
<dbReference type="EMBL" id="CAMKVN010009760">
    <property type="protein sequence ID" value="CAI2193547.1"/>
    <property type="molecule type" value="Genomic_DNA"/>
</dbReference>
<accession>A0A9W4X0R2</accession>
<keyword evidence="1" id="KW-0547">Nucleotide-binding</keyword>
<dbReference type="GO" id="GO:0005525">
    <property type="term" value="F:GTP binding"/>
    <property type="evidence" value="ECO:0007669"/>
    <property type="project" value="InterPro"/>
</dbReference>